<proteinExistence type="predicted"/>
<dbReference type="Proteomes" id="UP001057738">
    <property type="component" value="Chromosome"/>
</dbReference>
<name>A0ABY5PTJ9_9ACTN</name>
<dbReference type="GeneID" id="95573198"/>
<reference evidence="3" key="1">
    <citation type="submission" date="2022-08" db="EMBL/GenBank/DDBJ databases">
        <authorList>
            <person name="Tian L."/>
        </authorList>
    </citation>
    <scope>NUCLEOTIDE SEQUENCE</scope>
    <source>
        <strain evidence="3">CM253</strain>
    </source>
</reference>
<evidence type="ECO:0000313" key="3">
    <source>
        <dbReference type="EMBL" id="UUY46988.1"/>
    </source>
</evidence>
<evidence type="ECO:0000256" key="2">
    <source>
        <dbReference type="SAM" id="Phobius"/>
    </source>
</evidence>
<organism evidence="3 4">
    <name type="scientific">Streptomyces yangpuensis</name>
    <dbReference type="NCBI Taxonomy" id="1648182"/>
    <lineage>
        <taxon>Bacteria</taxon>
        <taxon>Bacillati</taxon>
        <taxon>Actinomycetota</taxon>
        <taxon>Actinomycetes</taxon>
        <taxon>Kitasatosporales</taxon>
        <taxon>Streptomycetaceae</taxon>
        <taxon>Streptomyces</taxon>
    </lineage>
</organism>
<evidence type="ECO:0000313" key="4">
    <source>
        <dbReference type="Proteomes" id="UP001057738"/>
    </source>
</evidence>
<evidence type="ECO:0008006" key="5">
    <source>
        <dbReference type="Google" id="ProtNLM"/>
    </source>
</evidence>
<feature type="compositionally biased region" description="Acidic residues" evidence="1">
    <location>
        <begin position="262"/>
        <end position="281"/>
    </location>
</feature>
<feature type="transmembrane region" description="Helical" evidence="2">
    <location>
        <begin position="152"/>
        <end position="174"/>
    </location>
</feature>
<feature type="compositionally biased region" description="Pro residues" evidence="1">
    <location>
        <begin position="303"/>
        <end position="312"/>
    </location>
</feature>
<sequence>MRQFALAVLVSAVTAAVYAPIALLWWRRARVRGRTLRLVAAVEPESYHAAVLRGEATEAAAAELVLGGYLRIDGEGAAFLTEHGRDPARTPVHPLPAALLEAVRRHDPEPVSIGWIHWWDEDYPARLRAYRRERDALLPVIPRMPGGERNPLLACCGCAAVALVMLFWLLAGALLVTGRPQGLREWGWTAVAAFGLAALLLAEKASRTVRERTEPGDPLGDRVRAEPHPALAALDEEQRTLVLRSLGERDRWRGVDTIVHEEADDEGDEDDEGHEGDDEWLDDKVWWEDAYEYRASDEDEPDATPPRPASSG</sequence>
<feature type="transmembrane region" description="Helical" evidence="2">
    <location>
        <begin position="186"/>
        <end position="202"/>
    </location>
</feature>
<dbReference type="EMBL" id="CP102514">
    <property type="protein sequence ID" value="UUY46988.1"/>
    <property type="molecule type" value="Genomic_DNA"/>
</dbReference>
<feature type="region of interest" description="Disordered" evidence="1">
    <location>
        <begin position="259"/>
        <end position="312"/>
    </location>
</feature>
<keyword evidence="2" id="KW-0812">Transmembrane</keyword>
<feature type="compositionally biased region" description="Basic and acidic residues" evidence="1">
    <location>
        <begin position="282"/>
        <end position="296"/>
    </location>
</feature>
<feature type="transmembrane region" description="Helical" evidence="2">
    <location>
        <begin position="6"/>
        <end position="26"/>
    </location>
</feature>
<keyword evidence="2" id="KW-1133">Transmembrane helix</keyword>
<dbReference type="RefSeq" id="WP_257855350.1">
    <property type="nucleotide sequence ID" value="NZ_CP102514.1"/>
</dbReference>
<evidence type="ECO:0000256" key="1">
    <source>
        <dbReference type="SAM" id="MobiDB-lite"/>
    </source>
</evidence>
<gene>
    <name evidence="3" type="ORF">NRK68_07005</name>
</gene>
<accession>A0ABY5PTJ9</accession>
<keyword evidence="4" id="KW-1185">Reference proteome</keyword>
<protein>
    <recommendedName>
        <fullName evidence="5">TIGR04222 domain-containing membrane protein</fullName>
    </recommendedName>
</protein>
<keyword evidence="2" id="KW-0472">Membrane</keyword>